<accession>A0A1S3IZE7</accession>
<protein>
    <submittedName>
        <fullName evidence="3">Uncharacterized protein LOC106168743 isoform X1</fullName>
    </submittedName>
</protein>
<gene>
    <name evidence="3" type="primary">LOC106168743</name>
</gene>
<dbReference type="AlphaFoldDB" id="A0A1S3IZE7"/>
<reference evidence="3" key="2">
    <citation type="submission" date="2025-08" db="UniProtKB">
        <authorList>
            <consortium name="RefSeq"/>
        </authorList>
    </citation>
    <scope>IDENTIFICATION</scope>
</reference>
<proteinExistence type="predicted"/>
<keyword evidence="1" id="KW-1133">Transmembrane helix</keyword>
<reference evidence="3" key="1">
    <citation type="journal article" date="2015" name="Nat. Commun.">
        <title>The Lingula genome provides insights into brachiopod evolution and the origin of phosphate biomineralization.</title>
        <authorList>
            <person name="Luo Y.J."/>
            <person name="Takeuchi T."/>
            <person name="Koyanagi R."/>
            <person name="Yamada L."/>
            <person name="Kanda M."/>
            <person name="Khalturina M."/>
            <person name="Fujie M."/>
            <person name="Yamasaki S.I."/>
            <person name="Endo K."/>
            <person name="Satoh N."/>
        </authorList>
    </citation>
    <scope>NUCLEOTIDE SEQUENCE</scope>
</reference>
<dbReference type="Proteomes" id="UP000085678">
    <property type="component" value="Unplaced"/>
</dbReference>
<evidence type="ECO:0000313" key="3">
    <source>
        <dbReference type="RefSeq" id="XP_013403366.1"/>
    </source>
</evidence>
<organism evidence="2 3">
    <name type="scientific">Lingula anatina</name>
    <name type="common">Brachiopod</name>
    <name type="synonym">Lingula unguis</name>
    <dbReference type="NCBI Taxonomy" id="7574"/>
    <lineage>
        <taxon>Eukaryota</taxon>
        <taxon>Metazoa</taxon>
        <taxon>Spiralia</taxon>
        <taxon>Lophotrochozoa</taxon>
        <taxon>Brachiopoda</taxon>
        <taxon>Linguliformea</taxon>
        <taxon>Lingulata</taxon>
        <taxon>Lingulida</taxon>
        <taxon>Linguloidea</taxon>
        <taxon>Lingulidae</taxon>
        <taxon>Lingula</taxon>
    </lineage>
</organism>
<dbReference type="KEGG" id="lak:106168743"/>
<keyword evidence="1" id="KW-0812">Transmembrane</keyword>
<evidence type="ECO:0000256" key="1">
    <source>
        <dbReference type="SAM" id="Phobius"/>
    </source>
</evidence>
<keyword evidence="1" id="KW-0472">Membrane</keyword>
<dbReference type="GeneID" id="106168743"/>
<dbReference type="RefSeq" id="XP_013403366.1">
    <property type="nucleotide sequence ID" value="XM_013547912.1"/>
</dbReference>
<name>A0A1S3IZE7_LINAN</name>
<dbReference type="InParanoid" id="A0A1S3IZE7"/>
<keyword evidence="2" id="KW-1185">Reference proteome</keyword>
<evidence type="ECO:0000313" key="2">
    <source>
        <dbReference type="Proteomes" id="UP000085678"/>
    </source>
</evidence>
<sequence>MELTNDTTVSVNPFDAFASWEFLRHILSDVLPKTWIILSGMVYVIAEVLVWTFAKRSVFLEFMKWICYVGEAKAPKLKSVTENAESNVAILNCEFSEQHSYLSRIFPLIKEDAVVYLTNHNIEKRGDWKLERTNYNCHLHLGHVQDLSIINATIRVQAKYGNILFGSREEAHVFSPQSNEIQHAFLCNIPSPEVTVFERQGRGLPYKEIKLKIPREAERLYIKVTRCIIKRNEVQEETLQNIPPNTNTHHTCFDTAEISRGEDVRYKVGFYLDEKDEKPFRETNTGVDVEAQVRIGPETQLSNGAKPTVTDVLNDQVKKHSKNLRSINNNRRSVRGFRDCEIVMSVICQTYEAFTELREMCSDGRVSEILSDIVTNEEASKSLNLPNLKLDVYMKYSSYLDARKNFARAACGSMPQLEARRHTIVAGTVIEWNFATQVPYLQWRHLHCKVQGRISDELERGQWIDIVSYKLGEMGDSDIQIYFDQSRNQCCSYRIGASFDGKKWYFSNFIGEEVEVQVSMSGSEANVDYLKPVLKDIIDISRLEKRNLCRRGDNISTAIDCLEDGTRYVEDVRIENSDIILTVVCDSEKSVEEVVDLCCRGSVAVDLSGVLEREEDIDRTAGVTFEDVKLTVESIMKPRQAPEFTRNVIIKTIHPFRLHEALNLETSVPKKIGKIERDEEKEISASIWREIGPNLNLPILALSNRARIEKDISNLRVKDREVHASKFRSKSCVDFSKPIVPDITDDEQCSLESS</sequence>
<feature type="transmembrane region" description="Helical" evidence="1">
    <location>
        <begin position="35"/>
        <end position="54"/>
    </location>
</feature>